<dbReference type="AlphaFoldDB" id="A0A8J5XTG4"/>
<keyword evidence="3" id="KW-1185">Reference proteome</keyword>
<organism evidence="2 3">
    <name type="scientific">Diacronema lutheri</name>
    <name type="common">Unicellular marine alga</name>
    <name type="synonym">Monochrysis lutheri</name>
    <dbReference type="NCBI Taxonomy" id="2081491"/>
    <lineage>
        <taxon>Eukaryota</taxon>
        <taxon>Haptista</taxon>
        <taxon>Haptophyta</taxon>
        <taxon>Pavlovophyceae</taxon>
        <taxon>Pavlovales</taxon>
        <taxon>Pavlovaceae</taxon>
        <taxon>Diacronema</taxon>
    </lineage>
</organism>
<feature type="region of interest" description="Disordered" evidence="1">
    <location>
        <begin position="204"/>
        <end position="288"/>
    </location>
</feature>
<dbReference type="Proteomes" id="UP000751190">
    <property type="component" value="Unassembled WGS sequence"/>
</dbReference>
<name>A0A8J5XTG4_DIALT</name>
<feature type="compositionally biased region" description="Low complexity" evidence="1">
    <location>
        <begin position="240"/>
        <end position="252"/>
    </location>
</feature>
<dbReference type="EMBL" id="JAGTXO010000011">
    <property type="protein sequence ID" value="KAG8465130.1"/>
    <property type="molecule type" value="Genomic_DNA"/>
</dbReference>
<evidence type="ECO:0000313" key="2">
    <source>
        <dbReference type="EMBL" id="KAG8465130.1"/>
    </source>
</evidence>
<gene>
    <name evidence="2" type="ORF">KFE25_012493</name>
</gene>
<accession>A0A8J5XTG4</accession>
<evidence type="ECO:0000256" key="1">
    <source>
        <dbReference type="SAM" id="MobiDB-lite"/>
    </source>
</evidence>
<sequence length="305" mass="32362">MTDPTWEDTWANASKAAAPAPLVCADAACEAALVCAECKTALVLKAHMLEERIEQGDGAGWSYDLELFDRDYTCYQVVEDGGPNAATRERVDLVLAVKEDAQLPSKDGWIDNPKALGQSLQLSEAVGWPGKTPDLDLAWFKGYTRRAAHCSQCKADVAFLFEPDAIFFLTYVATDVAGKGNGNAFGMVPFWGLRLTQVRPRFASPGAPAAARSSDDDDALNGDARTEGARVSGSPPPPLAGAASAAQREAPAQETGPALDDNEHVRDSRPAPAPPASPLPVARPISDDVRRQLLSSGLLPRLAAP</sequence>
<comment type="caution">
    <text evidence="2">The sequence shown here is derived from an EMBL/GenBank/DDBJ whole genome shotgun (WGS) entry which is preliminary data.</text>
</comment>
<dbReference type="Gene3D" id="2.170.150.20">
    <property type="entry name" value="Peptide methionine sulfoxide reductase"/>
    <property type="match status" value="1"/>
</dbReference>
<evidence type="ECO:0000313" key="3">
    <source>
        <dbReference type="Proteomes" id="UP000751190"/>
    </source>
</evidence>
<proteinExistence type="predicted"/>
<reference evidence="2" key="1">
    <citation type="submission" date="2021-05" db="EMBL/GenBank/DDBJ databases">
        <title>The genome of the haptophyte Pavlova lutheri (Diacronema luteri, Pavlovales) - a model for lipid biosynthesis in eukaryotic algae.</title>
        <authorList>
            <person name="Hulatt C.J."/>
            <person name="Posewitz M.C."/>
        </authorList>
    </citation>
    <scope>NUCLEOTIDE SEQUENCE</scope>
    <source>
        <strain evidence="2">NIVA-4/92</strain>
    </source>
</reference>
<protein>
    <submittedName>
        <fullName evidence="2">Uncharacterized protein</fullName>
    </submittedName>
</protein>